<reference evidence="1 2" key="1">
    <citation type="journal article" date="2023" name="ACS Omega">
        <title>Identification of the Neoaspergillic Acid Biosynthesis Gene Cluster by Establishing an In Vitro CRISPR-Ribonucleoprotein Genetic System in Aspergillus melleus.</title>
        <authorList>
            <person name="Yuan B."/>
            <person name="Grau M.F."/>
            <person name="Murata R.M."/>
            <person name="Torok T."/>
            <person name="Venkateswaran K."/>
            <person name="Stajich J.E."/>
            <person name="Wang C.C.C."/>
        </authorList>
    </citation>
    <scope>NUCLEOTIDE SEQUENCE [LARGE SCALE GENOMIC DNA]</scope>
    <source>
        <strain evidence="1 2">IMV 1140</strain>
    </source>
</reference>
<gene>
    <name evidence="1" type="ORF">N8T08_009064</name>
</gene>
<accession>A0ACC3AUG8</accession>
<organism evidence="1 2">
    <name type="scientific">Aspergillus melleus</name>
    <dbReference type="NCBI Taxonomy" id="138277"/>
    <lineage>
        <taxon>Eukaryota</taxon>
        <taxon>Fungi</taxon>
        <taxon>Dikarya</taxon>
        <taxon>Ascomycota</taxon>
        <taxon>Pezizomycotina</taxon>
        <taxon>Eurotiomycetes</taxon>
        <taxon>Eurotiomycetidae</taxon>
        <taxon>Eurotiales</taxon>
        <taxon>Aspergillaceae</taxon>
        <taxon>Aspergillus</taxon>
        <taxon>Aspergillus subgen. Circumdati</taxon>
    </lineage>
</organism>
<evidence type="ECO:0000313" key="1">
    <source>
        <dbReference type="EMBL" id="KAK1141392.1"/>
    </source>
</evidence>
<comment type="caution">
    <text evidence="1">The sequence shown here is derived from an EMBL/GenBank/DDBJ whole genome shotgun (WGS) entry which is preliminary data.</text>
</comment>
<proteinExistence type="predicted"/>
<dbReference type="Proteomes" id="UP001177260">
    <property type="component" value="Unassembled WGS sequence"/>
</dbReference>
<evidence type="ECO:0000313" key="2">
    <source>
        <dbReference type="Proteomes" id="UP001177260"/>
    </source>
</evidence>
<sequence length="643" mass="72145">MADAAETTHAYRRLVDSLLTQAEQVKPDRQIEPPLTEAHLGDSFWRIQGEDEQIAKRFNQQTQFATVEITFREKFYHILAHTSIDDPGFIQIWNLLDIISIFSDNEQCEPGLIFWLIEELLDSQTINGCRKVFDYLESRRERNTKKHFKQKSLIILRSCNELLRRLSRAEDTVFCGRVFIFLFQSFPLGDKSAVNLRGEYHTENVTTFDENLESGGHKNDEMDVESFIGQDSQVAEDTGMDPQAPAQATKAPKLVVSKGDDKKDETRIDLDGLYPMFWSLQAYFSAPTKTFDSQHFATFKSGLEATLSTFRSIHMDMENSGASRTSEETRKSSKRKRTADGQEIASSFNPKYLTSRDLFDLEINDTAFRRHVLVQALILLDFLLSLTPKAKAKMADMTNKSVLYGKAIEEYLQEGIGGKFYYRMVDTVLSRDKNWVRWKAEGCPLIEKPSVSVTEYAGAREQATKVYANKRIRPSPMGSLKLNFLSEGESTAGLERLAESERFTVPAADSFLMGIMDDDMDIDMAKTKAEKDHATRAKASKSWRILRLSARSKLAAFQKLEDGKNIGVLFEKNIPAESASQALEGTPQVSEAATKTPAEGQATEPGPSHGVGSNAEKENSSVATEQTLADSTDAIAAGKEQET</sequence>
<dbReference type="EMBL" id="JAOPJF010000064">
    <property type="protein sequence ID" value="KAK1141392.1"/>
    <property type="molecule type" value="Genomic_DNA"/>
</dbReference>
<keyword evidence="2" id="KW-1185">Reference proteome</keyword>
<protein>
    <submittedName>
        <fullName evidence="1">Uncharacterized protein</fullName>
    </submittedName>
</protein>
<name>A0ACC3AUG8_9EURO</name>